<evidence type="ECO:0000313" key="2">
    <source>
        <dbReference type="EMBL" id="PIQ72332.1"/>
    </source>
</evidence>
<dbReference type="Gene3D" id="3.30.700.10">
    <property type="entry name" value="Glycoprotein, Type 4 Pilin"/>
    <property type="match status" value="1"/>
</dbReference>
<reference evidence="2 3" key="1">
    <citation type="submission" date="2017-09" db="EMBL/GenBank/DDBJ databases">
        <title>Depth-based differentiation of microbial function through sediment-hosted aquifers and enrichment of novel symbionts in the deep terrestrial subsurface.</title>
        <authorList>
            <person name="Probst A.J."/>
            <person name="Ladd B."/>
            <person name="Jarett J.K."/>
            <person name="Geller-Mcgrath D.E."/>
            <person name="Sieber C.M."/>
            <person name="Emerson J.B."/>
            <person name="Anantharaman K."/>
            <person name="Thomas B.C."/>
            <person name="Malmstrom R."/>
            <person name="Stieglmeier M."/>
            <person name="Klingl A."/>
            <person name="Woyke T."/>
            <person name="Ryan C.M."/>
            <person name="Banfield J.F."/>
        </authorList>
    </citation>
    <scope>NUCLEOTIDE SEQUENCE [LARGE SCALE GENOMIC DNA]</scope>
    <source>
        <strain evidence="2">CG11_big_fil_rev_8_21_14_0_20_35_14</strain>
    </source>
</reference>
<gene>
    <name evidence="2" type="ORF">COV86_03545</name>
</gene>
<evidence type="ECO:0000313" key="3">
    <source>
        <dbReference type="Proteomes" id="UP000229570"/>
    </source>
</evidence>
<dbReference type="Proteomes" id="UP000229570">
    <property type="component" value="Unassembled WGS sequence"/>
</dbReference>
<dbReference type="InterPro" id="IPR045584">
    <property type="entry name" value="Pilin-like"/>
</dbReference>
<proteinExistence type="predicted"/>
<dbReference type="SUPFAM" id="SSF54523">
    <property type="entry name" value="Pili subunits"/>
    <property type="match status" value="1"/>
</dbReference>
<keyword evidence="1" id="KW-0488">Methylation</keyword>
<dbReference type="PRINTS" id="PR00813">
    <property type="entry name" value="BCTERIALGSPG"/>
</dbReference>
<accession>A0A2H0KM50</accession>
<dbReference type="EMBL" id="PCVL01000051">
    <property type="protein sequence ID" value="PIQ72332.1"/>
    <property type="molecule type" value="Genomic_DNA"/>
</dbReference>
<organism evidence="2 3">
    <name type="scientific">Candidatus Roizmanbacteria bacterium CG11_big_fil_rev_8_21_14_0_20_35_14</name>
    <dbReference type="NCBI Taxonomy" id="1974855"/>
    <lineage>
        <taxon>Bacteria</taxon>
        <taxon>Candidatus Roizmaniibacteriota</taxon>
    </lineage>
</organism>
<protein>
    <recommendedName>
        <fullName evidence="4">Type II secretion system protein GspG C-terminal domain-containing protein</fullName>
    </recommendedName>
</protein>
<sequence length="143" mass="15908">MKKSFTLIEILVVATIIVLLTATAAVTYSTLLKQSRDAKRKTDLEQVRAALEMYRSNNDEYISTSRNYNCANAAFNYLTTPTKYIESMPTDPKSDSNYYYRCNVSGDDYTIGAYLETVSTPGTCGNCFGTTPCTYCVGPYGEK</sequence>
<dbReference type="GO" id="GO:0015628">
    <property type="term" value="P:protein secretion by the type II secretion system"/>
    <property type="evidence" value="ECO:0007669"/>
    <property type="project" value="InterPro"/>
</dbReference>
<comment type="caution">
    <text evidence="2">The sequence shown here is derived from an EMBL/GenBank/DDBJ whole genome shotgun (WGS) entry which is preliminary data.</text>
</comment>
<dbReference type="AlphaFoldDB" id="A0A2H0KM50"/>
<name>A0A2H0KM50_9BACT</name>
<dbReference type="InterPro" id="IPR000983">
    <property type="entry name" value="Bac_GSPG_pilin"/>
</dbReference>
<evidence type="ECO:0000256" key="1">
    <source>
        <dbReference type="ARBA" id="ARBA00022481"/>
    </source>
</evidence>
<evidence type="ECO:0008006" key="4">
    <source>
        <dbReference type="Google" id="ProtNLM"/>
    </source>
</evidence>
<dbReference type="GO" id="GO:0015627">
    <property type="term" value="C:type II protein secretion system complex"/>
    <property type="evidence" value="ECO:0007669"/>
    <property type="project" value="InterPro"/>
</dbReference>